<comment type="caution">
    <text evidence="2">The sequence shown here is derived from an EMBL/GenBank/DDBJ whole genome shotgun (WGS) entry which is preliminary data.</text>
</comment>
<sequence length="271" mass="28885">MTTTHTTTSADGTTITYDRNGTGPALVLVPAVLSTRAWDPLYAGLLDLLADEFTVIHYDRRGRGDSGATAPYSVDKEIQDIAAVIKDNGGSAYAYGISSGAILALRAAQQLPEITRAVLYDPPFIVDDSRPPLPDDYVEQLDRAVAEGRRGDAVELLMTKAIGLPAEWIGGMKADPSWAGMEAVADTISHDGRIVGTTMSGRPLPAEWKSITTPTLVLNGGNSEPFMHTSGRQLADLLPEARHQVVADQSHDVAPAAVAPILRDYLTGPVR</sequence>
<feature type="domain" description="AB hydrolase-1" evidence="1">
    <location>
        <begin position="27"/>
        <end position="256"/>
    </location>
</feature>
<dbReference type="InterPro" id="IPR000073">
    <property type="entry name" value="AB_hydrolase_1"/>
</dbReference>
<dbReference type="EMBL" id="BONE01000010">
    <property type="protein sequence ID" value="GIF72311.1"/>
    <property type="molecule type" value="Genomic_DNA"/>
</dbReference>
<keyword evidence="3" id="KW-1185">Reference proteome</keyword>
<dbReference type="GO" id="GO:0016787">
    <property type="term" value="F:hydrolase activity"/>
    <property type="evidence" value="ECO:0007669"/>
    <property type="project" value="UniProtKB-KW"/>
</dbReference>
<dbReference type="RefSeq" id="WP_203711757.1">
    <property type="nucleotide sequence ID" value="NZ_BONE01000010.1"/>
</dbReference>
<reference evidence="2 3" key="1">
    <citation type="submission" date="2021-01" db="EMBL/GenBank/DDBJ databases">
        <title>Whole genome shotgun sequence of Asanoa siamensis NBRC 107932.</title>
        <authorList>
            <person name="Komaki H."/>
            <person name="Tamura T."/>
        </authorList>
    </citation>
    <scope>NUCLEOTIDE SEQUENCE [LARGE SCALE GENOMIC DNA]</scope>
    <source>
        <strain evidence="2 3">NBRC 107932</strain>
    </source>
</reference>
<dbReference type="InterPro" id="IPR050266">
    <property type="entry name" value="AB_hydrolase_sf"/>
</dbReference>
<organism evidence="2 3">
    <name type="scientific">Asanoa siamensis</name>
    <dbReference type="NCBI Taxonomy" id="926357"/>
    <lineage>
        <taxon>Bacteria</taxon>
        <taxon>Bacillati</taxon>
        <taxon>Actinomycetota</taxon>
        <taxon>Actinomycetes</taxon>
        <taxon>Micromonosporales</taxon>
        <taxon>Micromonosporaceae</taxon>
        <taxon>Asanoa</taxon>
    </lineage>
</organism>
<evidence type="ECO:0000313" key="3">
    <source>
        <dbReference type="Proteomes" id="UP000604117"/>
    </source>
</evidence>
<protein>
    <submittedName>
        <fullName evidence="2">Alpha/beta hydrolase</fullName>
    </submittedName>
</protein>
<dbReference type="Pfam" id="PF12697">
    <property type="entry name" value="Abhydrolase_6"/>
    <property type="match status" value="1"/>
</dbReference>
<dbReference type="Proteomes" id="UP000604117">
    <property type="component" value="Unassembled WGS sequence"/>
</dbReference>
<evidence type="ECO:0000259" key="1">
    <source>
        <dbReference type="Pfam" id="PF12697"/>
    </source>
</evidence>
<dbReference type="PANTHER" id="PTHR43798">
    <property type="entry name" value="MONOACYLGLYCEROL LIPASE"/>
    <property type="match status" value="1"/>
</dbReference>
<evidence type="ECO:0000313" key="2">
    <source>
        <dbReference type="EMBL" id="GIF72311.1"/>
    </source>
</evidence>
<dbReference type="SUPFAM" id="SSF53474">
    <property type="entry name" value="alpha/beta-Hydrolases"/>
    <property type="match status" value="1"/>
</dbReference>
<keyword evidence="2" id="KW-0378">Hydrolase</keyword>
<gene>
    <name evidence="2" type="ORF">Asi02nite_18290</name>
</gene>
<proteinExistence type="predicted"/>
<name>A0ABQ4CLY6_9ACTN</name>
<dbReference type="PANTHER" id="PTHR43798:SF33">
    <property type="entry name" value="HYDROLASE, PUTATIVE (AFU_ORTHOLOGUE AFUA_2G14860)-RELATED"/>
    <property type="match status" value="1"/>
</dbReference>
<accession>A0ABQ4CLY6</accession>
<dbReference type="InterPro" id="IPR029058">
    <property type="entry name" value="AB_hydrolase_fold"/>
</dbReference>
<dbReference type="Gene3D" id="3.40.50.1820">
    <property type="entry name" value="alpha/beta hydrolase"/>
    <property type="match status" value="1"/>
</dbReference>